<dbReference type="InterPro" id="IPR055170">
    <property type="entry name" value="GFO_IDH_MocA-like_dom"/>
</dbReference>
<dbReference type="PANTHER" id="PTHR43377:SF8">
    <property type="entry name" value="BLR3664 PROTEIN"/>
    <property type="match status" value="1"/>
</dbReference>
<reference evidence="3 4" key="1">
    <citation type="submission" date="2019-02" db="EMBL/GenBank/DDBJ databases">
        <title>Genomic Encyclopedia of Type Strains, Phase IV (KMG-IV): sequencing the most valuable type-strain genomes for metagenomic binning, comparative biology and taxonomic classification.</title>
        <authorList>
            <person name="Goeker M."/>
        </authorList>
    </citation>
    <scope>NUCLEOTIDE SEQUENCE [LARGE SCALE GENOMIC DNA]</scope>
    <source>
        <strain evidence="3 4">DSM 16618</strain>
    </source>
</reference>
<dbReference type="InterPro" id="IPR036291">
    <property type="entry name" value="NAD(P)-bd_dom_sf"/>
</dbReference>
<feature type="domain" description="Gfo/Idh/MocA-like oxidoreductase N-terminal" evidence="1">
    <location>
        <begin position="5"/>
        <end position="121"/>
    </location>
</feature>
<proteinExistence type="predicted"/>
<dbReference type="RefSeq" id="WP_130486338.1">
    <property type="nucleotide sequence ID" value="NZ_CBCSEB010000003.1"/>
</dbReference>
<organism evidence="3 4">
    <name type="scientific">Kerstersia gyiorum</name>
    <dbReference type="NCBI Taxonomy" id="206506"/>
    <lineage>
        <taxon>Bacteria</taxon>
        <taxon>Pseudomonadati</taxon>
        <taxon>Pseudomonadota</taxon>
        <taxon>Betaproteobacteria</taxon>
        <taxon>Burkholderiales</taxon>
        <taxon>Alcaligenaceae</taxon>
        <taxon>Kerstersia</taxon>
    </lineage>
</organism>
<dbReference type="Gene3D" id="3.40.50.720">
    <property type="entry name" value="NAD(P)-binding Rossmann-like Domain"/>
    <property type="match status" value="1"/>
</dbReference>
<dbReference type="AlphaFoldDB" id="A0A4Q7MVL4"/>
<dbReference type="Pfam" id="PF22725">
    <property type="entry name" value="GFO_IDH_MocA_C3"/>
    <property type="match status" value="1"/>
</dbReference>
<dbReference type="PANTHER" id="PTHR43377">
    <property type="entry name" value="BILIVERDIN REDUCTASE A"/>
    <property type="match status" value="1"/>
</dbReference>
<evidence type="ECO:0000259" key="2">
    <source>
        <dbReference type="Pfam" id="PF22725"/>
    </source>
</evidence>
<dbReference type="Proteomes" id="UP000292039">
    <property type="component" value="Unassembled WGS sequence"/>
</dbReference>
<dbReference type="InterPro" id="IPR051450">
    <property type="entry name" value="Gfo/Idh/MocA_Oxidoreductases"/>
</dbReference>
<protein>
    <submittedName>
        <fullName evidence="3">Putative dehydrogenase</fullName>
    </submittedName>
</protein>
<dbReference type="GO" id="GO:0000166">
    <property type="term" value="F:nucleotide binding"/>
    <property type="evidence" value="ECO:0007669"/>
    <property type="project" value="InterPro"/>
</dbReference>
<dbReference type="InterPro" id="IPR000683">
    <property type="entry name" value="Gfo/Idh/MocA-like_OxRdtase_N"/>
</dbReference>
<feature type="domain" description="GFO/IDH/MocA-like oxidoreductase" evidence="2">
    <location>
        <begin position="130"/>
        <end position="266"/>
    </location>
</feature>
<evidence type="ECO:0000313" key="3">
    <source>
        <dbReference type="EMBL" id="RZS73041.1"/>
    </source>
</evidence>
<dbReference type="Pfam" id="PF01408">
    <property type="entry name" value="GFO_IDH_MocA"/>
    <property type="match status" value="1"/>
</dbReference>
<accession>A0A4Q7MVL4</accession>
<sequence length="348" mass="37552">MSKTRIAVAGAGYIGQAHMDSIRRNADCELVAVIDPAPAAQELASMAGARWFASLEDMLAQARPDGVILATPNQLHLAHANECLDAGLPILLEKPVTATVEEGEALMQRVEAEGAKVLVGHHRTHSPIMAQAREIVQSGRLGRLVSVMGSAQFFKPDEYYASAPWRKEPGAGPVLLNMIHEVHNLRMLCGEIIAVQAFASNAVRGFAVEDTAAINLRFANGVLGVFMLSDTAASARSWEQTSQENPAYSSYGDEDCYTLAGTMGSLAVPTMRMKTYAREADRSWWKPFDVSEEAVRRGDPIDFQLAHFAAVVRGEAEPLVTVRDGVQNLRVTEAIIQAAATGKVVKLG</sequence>
<name>A0A4Q7MVL4_9BURK</name>
<dbReference type="EMBL" id="SGWZ01000001">
    <property type="protein sequence ID" value="RZS73041.1"/>
    <property type="molecule type" value="Genomic_DNA"/>
</dbReference>
<dbReference type="SUPFAM" id="SSF51735">
    <property type="entry name" value="NAD(P)-binding Rossmann-fold domains"/>
    <property type="match status" value="1"/>
</dbReference>
<dbReference type="SUPFAM" id="SSF55347">
    <property type="entry name" value="Glyceraldehyde-3-phosphate dehydrogenase-like, C-terminal domain"/>
    <property type="match status" value="1"/>
</dbReference>
<evidence type="ECO:0000259" key="1">
    <source>
        <dbReference type="Pfam" id="PF01408"/>
    </source>
</evidence>
<evidence type="ECO:0000313" key="4">
    <source>
        <dbReference type="Proteomes" id="UP000292039"/>
    </source>
</evidence>
<comment type="caution">
    <text evidence="3">The sequence shown here is derived from an EMBL/GenBank/DDBJ whole genome shotgun (WGS) entry which is preliminary data.</text>
</comment>
<gene>
    <name evidence="3" type="ORF">EV679_0225</name>
</gene>
<dbReference type="Gene3D" id="3.30.360.10">
    <property type="entry name" value="Dihydrodipicolinate Reductase, domain 2"/>
    <property type="match status" value="1"/>
</dbReference>